<reference evidence="1 2" key="1">
    <citation type="submission" date="2023-09" db="EMBL/GenBank/DDBJ databases">
        <title>Pangenome analysis of Batrachochytrium dendrobatidis and related Chytrids.</title>
        <authorList>
            <person name="Yacoub M.N."/>
            <person name="Stajich J.E."/>
            <person name="James T.Y."/>
        </authorList>
    </citation>
    <scope>NUCLEOTIDE SEQUENCE [LARGE SCALE GENOMIC DNA]</scope>
    <source>
        <strain evidence="1 2">JEL0888</strain>
    </source>
</reference>
<organism evidence="1 2">
    <name type="scientific">Polyrhizophydium stewartii</name>
    <dbReference type="NCBI Taxonomy" id="2732419"/>
    <lineage>
        <taxon>Eukaryota</taxon>
        <taxon>Fungi</taxon>
        <taxon>Fungi incertae sedis</taxon>
        <taxon>Chytridiomycota</taxon>
        <taxon>Chytridiomycota incertae sedis</taxon>
        <taxon>Chytridiomycetes</taxon>
        <taxon>Rhizophydiales</taxon>
        <taxon>Rhizophydiales incertae sedis</taxon>
        <taxon>Polyrhizophydium</taxon>
    </lineage>
</organism>
<dbReference type="Proteomes" id="UP001527925">
    <property type="component" value="Unassembled WGS sequence"/>
</dbReference>
<keyword evidence="2" id="KW-1185">Reference proteome</keyword>
<protein>
    <submittedName>
        <fullName evidence="1">Uncharacterized protein</fullName>
    </submittedName>
</protein>
<accession>A0ABR4N650</accession>
<proteinExistence type="predicted"/>
<name>A0ABR4N650_9FUNG</name>
<sequence length="151" mass="16004">MRKAIERILAAHGVLHEFEAAGGDGHGVWSIELHSRDGATAFGRPLVVAREGSAVRLGNYTVSTYDVEFHPLVELAAGSGAAEWTPVSVFSHYSGFKTVPGRMPLDEAQRMLDDWAAQLAGAGYDDPAQAVIVRCSERTAAAGTVGVKAKL</sequence>
<gene>
    <name evidence="1" type="ORF">HK105_205556</name>
</gene>
<evidence type="ECO:0000313" key="1">
    <source>
        <dbReference type="EMBL" id="KAL2915012.1"/>
    </source>
</evidence>
<comment type="caution">
    <text evidence="1">The sequence shown here is derived from an EMBL/GenBank/DDBJ whole genome shotgun (WGS) entry which is preliminary data.</text>
</comment>
<dbReference type="EMBL" id="JADGIZ020000028">
    <property type="protein sequence ID" value="KAL2915012.1"/>
    <property type="molecule type" value="Genomic_DNA"/>
</dbReference>
<evidence type="ECO:0000313" key="2">
    <source>
        <dbReference type="Proteomes" id="UP001527925"/>
    </source>
</evidence>